<evidence type="ECO:0000256" key="5">
    <source>
        <dbReference type="PIRSR" id="PIRSR605493-1"/>
    </source>
</evidence>
<dbReference type="InterPro" id="IPR036704">
    <property type="entry name" value="RraA/RraA-like_sf"/>
</dbReference>
<feature type="binding site" evidence="5">
    <location>
        <position position="151"/>
    </location>
    <ligand>
        <name>Mg(2+)</name>
        <dbReference type="ChEBI" id="CHEBI:18420"/>
    </ligand>
</feature>
<reference evidence="6 7" key="1">
    <citation type="journal article" date="2013" name="Genome Announc.">
        <title>Genome Sequences of 28 Bordetella pertussis U.S. Outbreak Strains Dating from 2010 to 2012.</title>
        <authorList>
            <person name="Harvill E.T."/>
            <person name="Goodfield L.L."/>
            <person name="Ivanov Y."/>
            <person name="Meyer J.A."/>
            <person name="Newth C."/>
            <person name="Cassiday P."/>
            <person name="Tondella M.L."/>
            <person name="Liao P."/>
            <person name="Zimmerman J."/>
            <person name="Meert K."/>
            <person name="Wessel D."/>
            <person name="Berger J."/>
            <person name="Dean J.M."/>
            <person name="Holubkov R."/>
            <person name="Burr J."/>
            <person name="Liu T."/>
            <person name="Brinkac L."/>
            <person name="Kim M."/>
            <person name="Losada L."/>
        </authorList>
    </citation>
    <scope>NUCLEOTIDE SEQUENCE [LARGE SCALE GENOMIC DNA]</scope>
    <source>
        <strain evidence="6 7">CHLA-26</strain>
    </source>
</reference>
<dbReference type="PANTHER" id="PTHR33254:SF4">
    <property type="entry name" value="4-HYDROXY-4-METHYL-2-OXOGLUTARATE ALDOLASE 3-RELATED"/>
    <property type="match status" value="1"/>
</dbReference>
<dbReference type="InterPro" id="IPR005493">
    <property type="entry name" value="RraA/RraA-like"/>
</dbReference>
<dbReference type="CDD" id="cd16841">
    <property type="entry name" value="RraA_family"/>
    <property type="match status" value="1"/>
</dbReference>
<dbReference type="AlphaFoldDB" id="A0AAI9NF25"/>
<sequence length="255" mass="26437">MAWNLYRFEECAPTSCNASLFRDVSGSIPMSSIGFRILPLPEPPAADEVLAGFAQIGTAQISDCMGRLYGVQGLRPLHAGAARIVGRAITVKTRPGDNLMIHKAISLAGPGDVIVVDGAGETANALVGELMMMDAQSRGVAAFVIDGAVRDLDVFQQGAFGCFARAVSHKGPYKDGPGEINVPVSIGGQVVAAGDVIVGDADGVVAIPLAQAGAVLAAARRKEDAELAAKEKLRAGTYAKPWVDRIIAEKTGDAQ</sequence>
<keyword evidence="5" id="KW-0479">Metal-binding</keyword>
<dbReference type="Gene3D" id="3.50.30.40">
    <property type="entry name" value="Ribonuclease E inhibitor RraA/RraA-like"/>
    <property type="match status" value="1"/>
</dbReference>
<dbReference type="PANTHER" id="PTHR33254">
    <property type="entry name" value="4-HYDROXY-4-METHYL-2-OXOGLUTARATE ALDOLASE 3-RELATED"/>
    <property type="match status" value="1"/>
</dbReference>
<evidence type="ECO:0000256" key="3">
    <source>
        <dbReference type="ARBA" id="ARBA00029596"/>
    </source>
</evidence>
<proteinExistence type="predicted"/>
<name>A0AAI9NF25_BORPT</name>
<dbReference type="GO" id="GO:0046872">
    <property type="term" value="F:metal ion binding"/>
    <property type="evidence" value="ECO:0007669"/>
    <property type="project" value="UniProtKB-KW"/>
</dbReference>
<dbReference type="GO" id="GO:0008168">
    <property type="term" value="F:methyltransferase activity"/>
    <property type="evidence" value="ECO:0007669"/>
    <property type="project" value="UniProtKB-KW"/>
</dbReference>
<dbReference type="Pfam" id="PF03737">
    <property type="entry name" value="RraA-like"/>
    <property type="match status" value="1"/>
</dbReference>
<gene>
    <name evidence="6" type="ORF">L566_1603</name>
</gene>
<protein>
    <recommendedName>
        <fullName evidence="2">Putative 4-hydroxy-4-methyl-2-oxoglutarate aldolase</fullName>
    </recommendedName>
    <alternativeName>
        <fullName evidence="3">Regulator of ribonuclease activity homolog</fullName>
    </alternativeName>
    <alternativeName>
        <fullName evidence="4">RraA-like protein</fullName>
    </alternativeName>
</protein>
<organism evidence="6 7">
    <name type="scientific">Bordetella pertussis CHLA-26</name>
    <dbReference type="NCBI Taxonomy" id="1331284"/>
    <lineage>
        <taxon>Bacteria</taxon>
        <taxon>Pseudomonadati</taxon>
        <taxon>Pseudomonadota</taxon>
        <taxon>Betaproteobacteria</taxon>
        <taxon>Burkholderiales</taxon>
        <taxon>Alcaligenaceae</taxon>
        <taxon>Bordetella</taxon>
    </lineage>
</organism>
<dbReference type="GO" id="GO:0032259">
    <property type="term" value="P:methylation"/>
    <property type="evidence" value="ECO:0007669"/>
    <property type="project" value="UniProtKB-KW"/>
</dbReference>
<dbReference type="Proteomes" id="UP000018679">
    <property type="component" value="Unassembled WGS sequence"/>
</dbReference>
<evidence type="ECO:0000256" key="1">
    <source>
        <dbReference type="ARBA" id="ARBA00001968"/>
    </source>
</evidence>
<feature type="binding site" evidence="5">
    <location>
        <position position="150"/>
    </location>
    <ligand>
        <name>substrate</name>
    </ligand>
</feature>
<accession>A0AAI9NF25</accession>
<comment type="caution">
    <text evidence="6">The sequence shown here is derived from an EMBL/GenBank/DDBJ whole genome shotgun (WGS) entry which is preliminary data.</text>
</comment>
<evidence type="ECO:0000256" key="2">
    <source>
        <dbReference type="ARBA" id="ARBA00016549"/>
    </source>
</evidence>
<dbReference type="NCBIfam" id="NF004850">
    <property type="entry name" value="PRK06201.1"/>
    <property type="match status" value="1"/>
</dbReference>
<comment type="cofactor">
    <cofactor evidence="5">
        <name>Mg(2+)</name>
        <dbReference type="ChEBI" id="CHEBI:18420"/>
    </cofactor>
</comment>
<comment type="cofactor">
    <cofactor evidence="1">
        <name>a divalent metal cation</name>
        <dbReference type="ChEBI" id="CHEBI:60240"/>
    </cofactor>
</comment>
<keyword evidence="6" id="KW-0489">Methyltransferase</keyword>
<dbReference type="SUPFAM" id="SSF89562">
    <property type="entry name" value="RraA-like"/>
    <property type="match status" value="1"/>
</dbReference>
<evidence type="ECO:0000256" key="4">
    <source>
        <dbReference type="ARBA" id="ARBA00030169"/>
    </source>
</evidence>
<evidence type="ECO:0000313" key="6">
    <source>
        <dbReference type="EMBL" id="ETH31406.1"/>
    </source>
</evidence>
<feature type="binding site" evidence="5">
    <location>
        <begin position="128"/>
        <end position="131"/>
    </location>
    <ligand>
        <name>substrate</name>
    </ligand>
</feature>
<dbReference type="EMBL" id="AXSB02000019">
    <property type="protein sequence ID" value="ETH31406.1"/>
    <property type="molecule type" value="Genomic_DNA"/>
</dbReference>
<keyword evidence="5" id="KW-0460">Magnesium</keyword>
<keyword evidence="6" id="KW-0808">Transferase</keyword>
<evidence type="ECO:0000313" key="7">
    <source>
        <dbReference type="Proteomes" id="UP000018679"/>
    </source>
</evidence>